<comment type="caution">
    <text evidence="7">Lacks conserved residue(s) required for the propagation of feature annotation.</text>
</comment>
<dbReference type="PIRSF" id="PIRSF002419">
    <property type="entry name" value="Tetraspanin"/>
    <property type="match status" value="1"/>
</dbReference>
<reference evidence="8 9" key="2">
    <citation type="submission" date="2019-01" db="EMBL/GenBank/DDBJ databases">
        <title>The decoding of complex shrimp genome reveals the adaptation for benthos swimmer, frequently molting mechanism and breeding impact on genome.</title>
        <authorList>
            <person name="Sun Y."/>
            <person name="Gao Y."/>
            <person name="Yu Y."/>
        </authorList>
    </citation>
    <scope>NUCLEOTIDE SEQUENCE [LARGE SCALE GENOMIC DNA]</scope>
    <source>
        <tissue evidence="8">Muscle</tissue>
    </source>
</reference>
<evidence type="ECO:0000256" key="5">
    <source>
        <dbReference type="ARBA" id="ARBA00023136"/>
    </source>
</evidence>
<evidence type="ECO:0000256" key="7">
    <source>
        <dbReference type="RuleBase" id="RU361218"/>
    </source>
</evidence>
<protein>
    <recommendedName>
        <fullName evidence="7">Tetraspanin</fullName>
    </recommendedName>
</protein>
<keyword evidence="3 7" id="KW-0812">Transmembrane</keyword>
<dbReference type="Proteomes" id="UP000283509">
    <property type="component" value="Unassembled WGS sequence"/>
</dbReference>
<evidence type="ECO:0000313" key="9">
    <source>
        <dbReference type="Proteomes" id="UP000283509"/>
    </source>
</evidence>
<dbReference type="InterPro" id="IPR008952">
    <property type="entry name" value="Tetraspanin_EC2_sf"/>
</dbReference>
<dbReference type="GO" id="GO:0005886">
    <property type="term" value="C:plasma membrane"/>
    <property type="evidence" value="ECO:0007669"/>
    <property type="project" value="TreeGrafter"/>
</dbReference>
<dbReference type="PANTHER" id="PTHR19282:SF252">
    <property type="entry name" value="TETRASPANIN"/>
    <property type="match status" value="1"/>
</dbReference>
<dbReference type="OrthoDB" id="9972904at2759"/>
<feature type="transmembrane region" description="Helical" evidence="7">
    <location>
        <begin position="28"/>
        <end position="49"/>
    </location>
</feature>
<keyword evidence="6" id="KW-1015">Disulfide bond</keyword>
<accession>A0A3R7QEL2</accession>
<sequence>MLAAGILVKVEVYKYVEVSAEFSATAPYVLVATGGFMLLLGILACCCTAKGQPVLLYIYAAFLLVIFVIMIGAGVSTWAYRKHLKNSYEDGLTRAFTEYDRTPTMTSAVNTLQNVLRCCGIQNASDWVAMPYGQSHDPPYPPSCCREEQENICVALHPHGCYSTVIHFLESSTGVILISALSFACFQFVGVILACCLARNINRAKYEQV</sequence>
<name>A0A3R7QEL2_PENVA</name>
<comment type="subcellular location">
    <subcellularLocation>
        <location evidence="1 7">Membrane</location>
        <topology evidence="1 7">Multi-pass membrane protein</topology>
    </subcellularLocation>
</comment>
<evidence type="ECO:0000313" key="8">
    <source>
        <dbReference type="EMBL" id="ROT64930.1"/>
    </source>
</evidence>
<comment type="caution">
    <text evidence="8">The sequence shown here is derived from an EMBL/GenBank/DDBJ whole genome shotgun (WGS) entry which is preliminary data.</text>
</comment>
<feature type="disulfide bond" evidence="6">
    <location>
        <begin position="119"/>
        <end position="144"/>
    </location>
</feature>
<dbReference type="PANTHER" id="PTHR19282">
    <property type="entry name" value="TETRASPANIN"/>
    <property type="match status" value="1"/>
</dbReference>
<keyword evidence="5 7" id="KW-0472">Membrane</keyword>
<dbReference type="STRING" id="6689.A0A3R7QEL2"/>
<dbReference type="SUPFAM" id="SSF48652">
    <property type="entry name" value="Tetraspanin"/>
    <property type="match status" value="1"/>
</dbReference>
<evidence type="ECO:0000256" key="3">
    <source>
        <dbReference type="ARBA" id="ARBA00022692"/>
    </source>
</evidence>
<feature type="transmembrane region" description="Helical" evidence="7">
    <location>
        <begin position="56"/>
        <end position="80"/>
    </location>
</feature>
<evidence type="ECO:0000256" key="6">
    <source>
        <dbReference type="PIRSR" id="PIRSR002419-1"/>
    </source>
</evidence>
<dbReference type="InterPro" id="IPR018499">
    <property type="entry name" value="Tetraspanin/Peripherin"/>
</dbReference>
<dbReference type="AlphaFoldDB" id="A0A3R7QEL2"/>
<keyword evidence="9" id="KW-1185">Reference proteome</keyword>
<feature type="transmembrane region" description="Helical" evidence="7">
    <location>
        <begin position="175"/>
        <end position="198"/>
    </location>
</feature>
<evidence type="ECO:0000256" key="2">
    <source>
        <dbReference type="ARBA" id="ARBA00006840"/>
    </source>
</evidence>
<evidence type="ECO:0000256" key="1">
    <source>
        <dbReference type="ARBA" id="ARBA00004141"/>
    </source>
</evidence>
<keyword evidence="4 7" id="KW-1133">Transmembrane helix</keyword>
<comment type="similarity">
    <text evidence="2 7">Belongs to the tetraspanin (TM4SF) family.</text>
</comment>
<organism evidence="8 9">
    <name type="scientific">Penaeus vannamei</name>
    <name type="common">Whiteleg shrimp</name>
    <name type="synonym">Litopenaeus vannamei</name>
    <dbReference type="NCBI Taxonomy" id="6689"/>
    <lineage>
        <taxon>Eukaryota</taxon>
        <taxon>Metazoa</taxon>
        <taxon>Ecdysozoa</taxon>
        <taxon>Arthropoda</taxon>
        <taxon>Crustacea</taxon>
        <taxon>Multicrustacea</taxon>
        <taxon>Malacostraca</taxon>
        <taxon>Eumalacostraca</taxon>
        <taxon>Eucarida</taxon>
        <taxon>Decapoda</taxon>
        <taxon>Dendrobranchiata</taxon>
        <taxon>Penaeoidea</taxon>
        <taxon>Penaeidae</taxon>
        <taxon>Penaeus</taxon>
    </lineage>
</organism>
<dbReference type="EMBL" id="QCYY01003168">
    <property type="protein sequence ID" value="ROT64930.1"/>
    <property type="molecule type" value="Genomic_DNA"/>
</dbReference>
<dbReference type="Gene3D" id="1.10.1450.10">
    <property type="entry name" value="Tetraspanin"/>
    <property type="match status" value="1"/>
</dbReference>
<proteinExistence type="inferred from homology"/>
<reference evidence="8 9" key="1">
    <citation type="submission" date="2018-04" db="EMBL/GenBank/DDBJ databases">
        <authorList>
            <person name="Zhang X."/>
            <person name="Yuan J."/>
            <person name="Li F."/>
            <person name="Xiang J."/>
        </authorList>
    </citation>
    <scope>NUCLEOTIDE SEQUENCE [LARGE SCALE GENOMIC DNA]</scope>
    <source>
        <tissue evidence="8">Muscle</tissue>
    </source>
</reference>
<dbReference type="Pfam" id="PF00335">
    <property type="entry name" value="Tetraspanin"/>
    <property type="match status" value="1"/>
</dbReference>
<evidence type="ECO:0000256" key="4">
    <source>
        <dbReference type="ARBA" id="ARBA00022989"/>
    </source>
</evidence>
<dbReference type="InterPro" id="IPR000301">
    <property type="entry name" value="Tetraspanin_animals"/>
</dbReference>
<dbReference type="PRINTS" id="PR00259">
    <property type="entry name" value="TMFOUR"/>
</dbReference>
<gene>
    <name evidence="8" type="ORF">C7M84_017135</name>
</gene>